<dbReference type="EMBL" id="JBHSWT010000338">
    <property type="protein sequence ID" value="MFC6771328.1"/>
    <property type="molecule type" value="Genomic_DNA"/>
</dbReference>
<comment type="caution">
    <text evidence="1">The sequence shown here is derived from an EMBL/GenBank/DDBJ whole genome shotgun (WGS) entry which is preliminary data.</text>
</comment>
<dbReference type="Proteomes" id="UP001596274">
    <property type="component" value="Unassembled WGS sequence"/>
</dbReference>
<name>A0ABD5T1I3_9EURY</name>
<dbReference type="InterPro" id="IPR046622">
    <property type="entry name" value="DUF6735"/>
</dbReference>
<gene>
    <name evidence="1" type="ORF">ACFQDD_07345</name>
</gene>
<sequence>MGHRALVAYERTDGQYTLHYSHWGAAALLKPSRANRNWPRLAKYRRYTYHSVPCI</sequence>
<dbReference type="Pfam" id="PF20509">
    <property type="entry name" value="DUF6735"/>
    <property type="match status" value="1"/>
</dbReference>
<reference evidence="1 2" key="1">
    <citation type="journal article" date="2019" name="Int. J. Syst. Evol. Microbiol.">
        <title>The Global Catalogue of Microorganisms (GCM) 10K type strain sequencing project: providing services to taxonomists for standard genome sequencing and annotation.</title>
        <authorList>
            <consortium name="The Broad Institute Genomics Platform"/>
            <consortium name="The Broad Institute Genome Sequencing Center for Infectious Disease"/>
            <person name="Wu L."/>
            <person name="Ma J."/>
        </authorList>
    </citation>
    <scope>NUCLEOTIDE SEQUENCE [LARGE SCALE GENOMIC DNA]</scope>
    <source>
        <strain evidence="1 2">PJ61</strain>
    </source>
</reference>
<keyword evidence="2" id="KW-1185">Reference proteome</keyword>
<evidence type="ECO:0000313" key="2">
    <source>
        <dbReference type="Proteomes" id="UP001596274"/>
    </source>
</evidence>
<proteinExistence type="predicted"/>
<protein>
    <submittedName>
        <fullName evidence="1">DUF6735 family protein</fullName>
    </submittedName>
</protein>
<organism evidence="1 2">
    <name type="scientific">Halorubrum pallidum</name>
    <dbReference type="NCBI Taxonomy" id="1526114"/>
    <lineage>
        <taxon>Archaea</taxon>
        <taxon>Methanobacteriati</taxon>
        <taxon>Methanobacteriota</taxon>
        <taxon>Stenosarchaea group</taxon>
        <taxon>Halobacteria</taxon>
        <taxon>Halobacteriales</taxon>
        <taxon>Haloferacaceae</taxon>
        <taxon>Halorubrum</taxon>
    </lineage>
</organism>
<accession>A0ABD5T1I3</accession>
<evidence type="ECO:0000313" key="1">
    <source>
        <dbReference type="EMBL" id="MFC6771328.1"/>
    </source>
</evidence>
<dbReference type="AlphaFoldDB" id="A0ABD5T1I3"/>